<dbReference type="Proteomes" id="UP000242857">
    <property type="component" value="Unassembled WGS sequence"/>
</dbReference>
<protein>
    <recommendedName>
        <fullName evidence="2">Superoxide dismutase [Cu-Zn]</fullName>
        <ecNumber evidence="2">1.15.1.1</ecNumber>
    </recommendedName>
</protein>
<evidence type="ECO:0000256" key="2">
    <source>
        <dbReference type="RuleBase" id="RU000393"/>
    </source>
</evidence>
<proteinExistence type="inferred from homology"/>
<comment type="catalytic activity">
    <reaction evidence="2">
        <text>2 superoxide + 2 H(+) = H2O2 + O2</text>
        <dbReference type="Rhea" id="RHEA:20696"/>
        <dbReference type="ChEBI" id="CHEBI:15378"/>
        <dbReference type="ChEBI" id="CHEBI:15379"/>
        <dbReference type="ChEBI" id="CHEBI:16240"/>
        <dbReference type="ChEBI" id="CHEBI:18421"/>
        <dbReference type="EC" id="1.15.1.1"/>
    </reaction>
</comment>
<evidence type="ECO:0000313" key="6">
    <source>
        <dbReference type="EMBL" id="SHE51081.1"/>
    </source>
</evidence>
<dbReference type="PROSITE" id="PS51257">
    <property type="entry name" value="PROKAR_LIPOPROTEIN"/>
    <property type="match status" value="1"/>
</dbReference>
<comment type="cofactor">
    <cofactor evidence="2">
        <name>Cu cation</name>
        <dbReference type="ChEBI" id="CHEBI:23378"/>
    </cofactor>
    <text evidence="2">Binds 1 copper ion per subunit.</text>
</comment>
<keyword evidence="2" id="KW-0479">Metal-binding</keyword>
<feature type="domain" description="Superoxide dismutase copper/zinc binding" evidence="5">
    <location>
        <begin position="54"/>
        <end position="185"/>
    </location>
</feature>
<dbReference type="InterPro" id="IPR024134">
    <property type="entry name" value="SOD_Cu/Zn_/chaperone"/>
</dbReference>
<dbReference type="GO" id="GO:0004784">
    <property type="term" value="F:superoxide dismutase activity"/>
    <property type="evidence" value="ECO:0007669"/>
    <property type="project" value="UniProtKB-EC"/>
</dbReference>
<keyword evidence="7" id="KW-1185">Reference proteome</keyword>
<evidence type="ECO:0000256" key="3">
    <source>
        <dbReference type="SAM" id="MobiDB-lite"/>
    </source>
</evidence>
<evidence type="ECO:0000259" key="5">
    <source>
        <dbReference type="Pfam" id="PF00080"/>
    </source>
</evidence>
<dbReference type="InterPro" id="IPR036423">
    <property type="entry name" value="SOD-like_Cu/Zn_dom_sf"/>
</dbReference>
<dbReference type="CDD" id="cd00305">
    <property type="entry name" value="Cu-Zn_Superoxide_Dismutase"/>
    <property type="match status" value="1"/>
</dbReference>
<name>A0A1M4U2Q0_9GAMM</name>
<dbReference type="PRINTS" id="PR00068">
    <property type="entry name" value="CUZNDISMTASE"/>
</dbReference>
<dbReference type="EC" id="1.15.1.1" evidence="2"/>
<feature type="compositionally biased region" description="Low complexity" evidence="3">
    <location>
        <begin position="95"/>
        <end position="112"/>
    </location>
</feature>
<dbReference type="PROSITE" id="PS00087">
    <property type="entry name" value="SOD_CU_ZN_1"/>
    <property type="match status" value="1"/>
</dbReference>
<dbReference type="GO" id="GO:0005507">
    <property type="term" value="F:copper ion binding"/>
    <property type="evidence" value="ECO:0007669"/>
    <property type="project" value="InterPro"/>
</dbReference>
<evidence type="ECO:0000256" key="1">
    <source>
        <dbReference type="ARBA" id="ARBA00010457"/>
    </source>
</evidence>
<comment type="function">
    <text evidence="2">Destroys radicals which are normally produced within the cells and which are toxic to biological systems.</text>
</comment>
<dbReference type="PROSITE" id="PS00332">
    <property type="entry name" value="SOD_CU_ZN_2"/>
    <property type="match status" value="1"/>
</dbReference>
<evidence type="ECO:0000313" key="7">
    <source>
        <dbReference type="Proteomes" id="UP000242857"/>
    </source>
</evidence>
<dbReference type="EMBL" id="FQUK01000006">
    <property type="protein sequence ID" value="SHE51081.1"/>
    <property type="molecule type" value="Genomic_DNA"/>
</dbReference>
<feature type="signal peptide" evidence="4">
    <location>
        <begin position="1"/>
        <end position="19"/>
    </location>
</feature>
<dbReference type="RefSeq" id="WP_084602320.1">
    <property type="nucleotide sequence ID" value="NZ_FQUK01000006.1"/>
</dbReference>
<accession>A0A1M4U2Q0</accession>
<dbReference type="InterPro" id="IPR018152">
    <property type="entry name" value="SOD_Cu/Zn_BS"/>
</dbReference>
<dbReference type="STRING" id="213588.SAMN02745204_00601"/>
<dbReference type="InterPro" id="IPR001424">
    <property type="entry name" value="SOD_Cu_Zn_dom"/>
</dbReference>
<keyword evidence="4" id="KW-0732">Signal</keyword>
<comment type="cofactor">
    <cofactor evidence="2">
        <name>Zn(2+)</name>
        <dbReference type="ChEBI" id="CHEBI:29105"/>
    </cofactor>
    <text evidence="2">Binds 1 zinc ion per subunit.</text>
</comment>
<dbReference type="SUPFAM" id="SSF49329">
    <property type="entry name" value="Cu,Zn superoxide dismutase-like"/>
    <property type="match status" value="1"/>
</dbReference>
<feature type="region of interest" description="Disordered" evidence="3">
    <location>
        <begin position="95"/>
        <end position="120"/>
    </location>
</feature>
<dbReference type="OrthoDB" id="5431326at2"/>
<dbReference type="Gene3D" id="2.60.40.200">
    <property type="entry name" value="Superoxide dismutase, copper/zinc binding domain"/>
    <property type="match status" value="1"/>
</dbReference>
<keyword evidence="2" id="KW-0186">Copper</keyword>
<evidence type="ECO:0000256" key="4">
    <source>
        <dbReference type="SAM" id="SignalP"/>
    </source>
</evidence>
<keyword evidence="2" id="KW-0862">Zinc</keyword>
<reference evidence="7" key="1">
    <citation type="submission" date="2016-11" db="EMBL/GenBank/DDBJ databases">
        <authorList>
            <person name="Varghese N."/>
            <person name="Submissions S."/>
        </authorList>
    </citation>
    <scope>NUCLEOTIDE SEQUENCE [LARGE SCALE GENOMIC DNA]</scope>
    <source>
        <strain evidence="7">DSM 14834</strain>
    </source>
</reference>
<sequence length="188" mass="18564">MVILRCLLLTTFGTLVACAGPIPTASVASGSPPLAGARVAQAVAIMAPASGSLVSGRLILTPEGDGVRIRGDIGGLAPDSVHGFHVHEKGDCSAADASSAGGHFNPAGQPHGRAGHGAHHAGDIDNLIANRNGVAHVDVHVAGVSLGGGEANDVLGRALIVHAVPDDYTSQPAGNAGARIACGVIRQP</sequence>
<keyword evidence="2" id="KW-0560">Oxidoreductase</keyword>
<dbReference type="AlphaFoldDB" id="A0A1M4U2Q0"/>
<feature type="chain" id="PRO_5012341149" description="Superoxide dismutase [Cu-Zn]" evidence="4">
    <location>
        <begin position="20"/>
        <end position="188"/>
    </location>
</feature>
<dbReference type="PANTHER" id="PTHR10003">
    <property type="entry name" value="SUPEROXIDE DISMUTASE CU-ZN -RELATED"/>
    <property type="match status" value="1"/>
</dbReference>
<organism evidence="6 7">
    <name type="scientific">Thermomonas hydrothermalis</name>
    <dbReference type="NCBI Taxonomy" id="213588"/>
    <lineage>
        <taxon>Bacteria</taxon>
        <taxon>Pseudomonadati</taxon>
        <taxon>Pseudomonadota</taxon>
        <taxon>Gammaproteobacteria</taxon>
        <taxon>Lysobacterales</taxon>
        <taxon>Lysobacteraceae</taxon>
        <taxon>Thermomonas</taxon>
    </lineage>
</organism>
<dbReference type="Pfam" id="PF00080">
    <property type="entry name" value="Sod_Cu"/>
    <property type="match status" value="1"/>
</dbReference>
<comment type="similarity">
    <text evidence="1 2">Belongs to the Cu-Zn superoxide dismutase family.</text>
</comment>
<gene>
    <name evidence="6" type="ORF">SAMN02745204_00601</name>
</gene>